<protein>
    <submittedName>
        <fullName evidence="2">Uncharacterized protein</fullName>
    </submittedName>
</protein>
<evidence type="ECO:0000256" key="1">
    <source>
        <dbReference type="SAM" id="MobiDB-lite"/>
    </source>
</evidence>
<reference evidence="2" key="1">
    <citation type="submission" date="2021-05" db="EMBL/GenBank/DDBJ databases">
        <authorList>
            <person name="Alioto T."/>
            <person name="Alioto T."/>
            <person name="Gomez Garrido J."/>
        </authorList>
    </citation>
    <scope>NUCLEOTIDE SEQUENCE</scope>
</reference>
<accession>A0A8D8RXX7</accession>
<organism evidence="2">
    <name type="scientific">Cacopsylla melanoneura</name>
    <dbReference type="NCBI Taxonomy" id="428564"/>
    <lineage>
        <taxon>Eukaryota</taxon>
        <taxon>Metazoa</taxon>
        <taxon>Ecdysozoa</taxon>
        <taxon>Arthropoda</taxon>
        <taxon>Hexapoda</taxon>
        <taxon>Insecta</taxon>
        <taxon>Pterygota</taxon>
        <taxon>Neoptera</taxon>
        <taxon>Paraneoptera</taxon>
        <taxon>Hemiptera</taxon>
        <taxon>Sternorrhyncha</taxon>
        <taxon>Psylloidea</taxon>
        <taxon>Psyllidae</taxon>
        <taxon>Psyllinae</taxon>
        <taxon>Cacopsylla</taxon>
    </lineage>
</organism>
<dbReference type="EMBL" id="HBUF01190861">
    <property type="protein sequence ID" value="CAG6658321.1"/>
    <property type="molecule type" value="Transcribed_RNA"/>
</dbReference>
<name>A0A8D8RXX7_9HEMI</name>
<dbReference type="AlphaFoldDB" id="A0A8D8RXX7"/>
<feature type="compositionally biased region" description="Low complexity" evidence="1">
    <location>
        <begin position="105"/>
        <end position="121"/>
    </location>
</feature>
<proteinExistence type="predicted"/>
<sequence>MMMTNHRPTFSPFNKYTGSHPASVPLIQVPSPQPWYQMHTVKWTGVFKAPSTIPCGQTTTRRPFEICETSKTGRERRKMKRERRGEKRGTENPTRPSVAITMTVPRRTPSLRPRPLLPARPIGKQELL</sequence>
<evidence type="ECO:0000313" key="2">
    <source>
        <dbReference type="EMBL" id="CAG6658321.1"/>
    </source>
</evidence>
<feature type="region of interest" description="Disordered" evidence="1">
    <location>
        <begin position="69"/>
        <end position="128"/>
    </location>
</feature>